<name>A0A8J5ET71_ZINOF</name>
<sequence length="765" mass="86013">MILRKKSSVADKSSAEATTMFANEQSVEDPQDRRPHHVQIPVRHGSILDFARHSLFAPHPAPSDSNPTPAEWKSSIIHTPPEKQLTLLAFRLAILEKSATGLGALAFIWATTVVLSGFLDDLRPNDYAFVTVILVIEGIRIFSRSHELEWQQLPAHPLSNSGRVQLQGDVCWIVASKFISRALSCLQLLSAVTCVTLSLMRLIDQDYGAEVESKRNASISLNLFFGLALGEALIFLVERSYWAWRIYWCRLLENVSREYKLGPMGIAPIRRFFYEIYTKCVNDSVFDGFKMNLVSFAEDLLDSEFHEERLMGLQVLRKLVGNARFVFGTLRKIGSSTSTMERLIEMLNWKNPGEEEIRLCAAEIMSELAGRRRNVLRVAAIPGAMESLSSLLHSGSTSDQINPHELNLLGLLIFKKLSTDHHNCCKIGSTRGLLSKIIGLTGSSRDRDTPTAQSRIVKRSLQLVKMLVETDGEVGKMLRQEISKIVFTVSNIREMVKNGDIQMQKLGIEILKSLSMDEHAKEEIGNTGGVIKLLLSIFFMPRFSDDENYVCNQAGETLAMLALESSNNCDRILKKPEVLKKLIGVLTDPVLRINASRILRNLCAYTRMECYDDLGQVAVAMPTVLKAILKEKEKLLEASVGLATQLCKFTNADEFARALEQAEIQEIELVEKLVEILKEYEYPDIKVPRIRRFVIEQAIWMMNSDSNSVGLFEKFGMERLLESVEETTSELECFHIFSGSVGLSRHRKTMPYLVETASNIMSAGN</sequence>
<dbReference type="PANTHER" id="PTHR33115">
    <property type="entry name" value="ARM REPEAT SUPERFAMILY PROTEIN"/>
    <property type="match status" value="1"/>
</dbReference>
<evidence type="ECO:0000313" key="3">
    <source>
        <dbReference type="Proteomes" id="UP000734854"/>
    </source>
</evidence>
<protein>
    <recommendedName>
        <fullName evidence="4">ARM repeat superfamily protein</fullName>
    </recommendedName>
</protein>
<gene>
    <name evidence="2" type="ORF">ZIOFF_070581</name>
</gene>
<dbReference type="AlphaFoldDB" id="A0A8J5ET71"/>
<dbReference type="EMBL" id="JACMSC010000021">
    <property type="protein sequence ID" value="KAG6469651.1"/>
    <property type="molecule type" value="Genomic_DNA"/>
</dbReference>
<evidence type="ECO:0000313" key="2">
    <source>
        <dbReference type="EMBL" id="KAG6469651.1"/>
    </source>
</evidence>
<dbReference type="PANTHER" id="PTHR33115:SF41">
    <property type="entry name" value="EXPRESSED PROTEIN"/>
    <property type="match status" value="1"/>
</dbReference>
<accession>A0A8J5ET71</accession>
<evidence type="ECO:0000256" key="1">
    <source>
        <dbReference type="SAM" id="MobiDB-lite"/>
    </source>
</evidence>
<evidence type="ECO:0008006" key="4">
    <source>
        <dbReference type="Google" id="ProtNLM"/>
    </source>
</evidence>
<reference evidence="2 3" key="1">
    <citation type="submission" date="2020-08" db="EMBL/GenBank/DDBJ databases">
        <title>Plant Genome Project.</title>
        <authorList>
            <person name="Zhang R.-G."/>
        </authorList>
    </citation>
    <scope>NUCLEOTIDE SEQUENCE [LARGE SCALE GENOMIC DNA]</scope>
    <source>
        <tissue evidence="2">Rhizome</tissue>
    </source>
</reference>
<proteinExistence type="predicted"/>
<dbReference type="OrthoDB" id="662108at2759"/>
<comment type="caution">
    <text evidence="2">The sequence shown here is derived from an EMBL/GenBank/DDBJ whole genome shotgun (WGS) entry which is preliminary data.</text>
</comment>
<keyword evidence="3" id="KW-1185">Reference proteome</keyword>
<dbReference type="Proteomes" id="UP000734854">
    <property type="component" value="Unassembled WGS sequence"/>
</dbReference>
<organism evidence="2 3">
    <name type="scientific">Zingiber officinale</name>
    <name type="common">Ginger</name>
    <name type="synonym">Amomum zingiber</name>
    <dbReference type="NCBI Taxonomy" id="94328"/>
    <lineage>
        <taxon>Eukaryota</taxon>
        <taxon>Viridiplantae</taxon>
        <taxon>Streptophyta</taxon>
        <taxon>Embryophyta</taxon>
        <taxon>Tracheophyta</taxon>
        <taxon>Spermatophyta</taxon>
        <taxon>Magnoliopsida</taxon>
        <taxon>Liliopsida</taxon>
        <taxon>Zingiberales</taxon>
        <taxon>Zingiberaceae</taxon>
        <taxon>Zingiber</taxon>
    </lineage>
</organism>
<feature type="compositionally biased region" description="Polar residues" evidence="1">
    <location>
        <begin position="15"/>
        <end position="25"/>
    </location>
</feature>
<feature type="region of interest" description="Disordered" evidence="1">
    <location>
        <begin position="1"/>
        <end position="36"/>
    </location>
</feature>